<evidence type="ECO:0000313" key="2">
    <source>
        <dbReference type="Proteomes" id="UP000191154"/>
    </source>
</evidence>
<protein>
    <submittedName>
        <fullName evidence="1">Uncharacterized protein</fullName>
    </submittedName>
</protein>
<accession>A0A1S8MND8</accession>
<proteinExistence type="predicted"/>
<comment type="caution">
    <text evidence="1">The sequence shown here is derived from an EMBL/GenBank/DDBJ whole genome shotgun (WGS) entry which is preliminary data.</text>
</comment>
<reference evidence="1 2" key="1">
    <citation type="submission" date="2016-05" db="EMBL/GenBank/DDBJ databases">
        <title>Microbial solvent formation.</title>
        <authorList>
            <person name="Poehlein A."/>
            <person name="Montoya Solano J.D."/>
            <person name="Flitsch S."/>
            <person name="Krabben P."/>
            <person name="Duerre P."/>
            <person name="Daniel R."/>
        </authorList>
    </citation>
    <scope>NUCLEOTIDE SEQUENCE [LARGE SCALE GENOMIC DNA]</scope>
    <source>
        <strain evidence="1 2">L1-8</strain>
    </source>
</reference>
<dbReference type="Proteomes" id="UP000191154">
    <property type="component" value="Unassembled WGS sequence"/>
</dbReference>
<evidence type="ECO:0000313" key="1">
    <source>
        <dbReference type="EMBL" id="OOM05671.1"/>
    </source>
</evidence>
<dbReference type="EMBL" id="LZYZ01000012">
    <property type="protein sequence ID" value="OOM05671.1"/>
    <property type="molecule type" value="Genomic_DNA"/>
</dbReference>
<dbReference type="RefSeq" id="WP_077867488.1">
    <property type="nucleotide sequence ID" value="NZ_LZYZ01000012.1"/>
</dbReference>
<dbReference type="AlphaFoldDB" id="A0A1S8MND8"/>
<sequence length="124" mass="15120">MNKKLEKQDICEFMSNFYDWLIKITRKDYDELKFKKYEDFYEYYKQVEQVFIKKKQEIGANVNIIRLNIDSIERLKVIIDITKDEYKELRATDEKDIIYFNTLLGWYEGISSEIDMCINSLLNK</sequence>
<name>A0A1S8MND8_CLOSA</name>
<organism evidence="1 2">
    <name type="scientific">Clostridium saccharobutylicum</name>
    <dbReference type="NCBI Taxonomy" id="169679"/>
    <lineage>
        <taxon>Bacteria</taxon>
        <taxon>Bacillati</taxon>
        <taxon>Bacillota</taxon>
        <taxon>Clostridia</taxon>
        <taxon>Eubacteriales</taxon>
        <taxon>Clostridiaceae</taxon>
        <taxon>Clostridium</taxon>
    </lineage>
</organism>
<gene>
    <name evidence="1" type="ORF">CLOSAC_45400</name>
</gene>